<dbReference type="AlphaFoldDB" id="A0A6A6CVN5"/>
<dbReference type="SMART" id="SM00220">
    <property type="entry name" value="S_TKc"/>
    <property type="match status" value="1"/>
</dbReference>
<feature type="compositionally biased region" description="Basic and acidic residues" evidence="9">
    <location>
        <begin position="13"/>
        <end position="22"/>
    </location>
</feature>
<feature type="domain" description="Protein kinase" evidence="10">
    <location>
        <begin position="160"/>
        <end position="447"/>
    </location>
</feature>
<dbReference type="PANTHER" id="PTHR43671:SF98">
    <property type="entry name" value="SERINE_THREONINE-PROTEIN KINASE NEK11"/>
    <property type="match status" value="1"/>
</dbReference>
<dbReference type="PANTHER" id="PTHR43671">
    <property type="entry name" value="SERINE/THREONINE-PROTEIN KINASE NEK"/>
    <property type="match status" value="1"/>
</dbReference>
<evidence type="ECO:0000256" key="5">
    <source>
        <dbReference type="ARBA" id="ARBA00022777"/>
    </source>
</evidence>
<evidence type="ECO:0000256" key="8">
    <source>
        <dbReference type="ARBA" id="ARBA00048679"/>
    </source>
</evidence>
<evidence type="ECO:0000313" key="11">
    <source>
        <dbReference type="EMBL" id="KAF2171204.1"/>
    </source>
</evidence>
<keyword evidence="2" id="KW-0723">Serine/threonine-protein kinase</keyword>
<dbReference type="EC" id="2.7.11.1" evidence="1"/>
<reference evidence="11" key="1">
    <citation type="journal article" date="2020" name="Stud. Mycol.">
        <title>101 Dothideomycetes genomes: a test case for predicting lifestyles and emergence of pathogens.</title>
        <authorList>
            <person name="Haridas S."/>
            <person name="Albert R."/>
            <person name="Binder M."/>
            <person name="Bloem J."/>
            <person name="Labutti K."/>
            <person name="Salamov A."/>
            <person name="Andreopoulos B."/>
            <person name="Baker S."/>
            <person name="Barry K."/>
            <person name="Bills G."/>
            <person name="Bluhm B."/>
            <person name="Cannon C."/>
            <person name="Castanera R."/>
            <person name="Culley D."/>
            <person name="Daum C."/>
            <person name="Ezra D."/>
            <person name="Gonzalez J."/>
            <person name="Henrissat B."/>
            <person name="Kuo A."/>
            <person name="Liang C."/>
            <person name="Lipzen A."/>
            <person name="Lutzoni F."/>
            <person name="Magnuson J."/>
            <person name="Mondo S."/>
            <person name="Nolan M."/>
            <person name="Ohm R."/>
            <person name="Pangilinan J."/>
            <person name="Park H.-J."/>
            <person name="Ramirez L."/>
            <person name="Alfaro M."/>
            <person name="Sun H."/>
            <person name="Tritt A."/>
            <person name="Yoshinaga Y."/>
            <person name="Zwiers L.-H."/>
            <person name="Turgeon B."/>
            <person name="Goodwin S."/>
            <person name="Spatafora J."/>
            <person name="Crous P."/>
            <person name="Grigoriev I."/>
        </authorList>
    </citation>
    <scope>NUCLEOTIDE SEQUENCE</scope>
    <source>
        <strain evidence="11">ATCC 36951</strain>
    </source>
</reference>
<dbReference type="Proteomes" id="UP000799537">
    <property type="component" value="Unassembled WGS sequence"/>
</dbReference>
<evidence type="ECO:0000256" key="9">
    <source>
        <dbReference type="SAM" id="MobiDB-lite"/>
    </source>
</evidence>
<sequence length="460" mass="52692">MAPYTPAAWMPDWPRHSQEPRKTPSPQPYHGMELTFPAEISIKAAPQLGYRRHEFGNRDSQIHTMDSTHSGDQPPYPVTPYLPQIAVPESQTPRLVESGTFLPRNMQRTASAQDKASYQEHYFQPARLLQPKQGFMILHDEPKAQDEQRFGTFVTNEAGFLMIRPLREGSSRYTNHDMDHSLIEHVETAELFVRKRWNISSNHHRKRAVVESKALWQIKHAGSSPHTIGIFETFFEPCSIYCSMITEYCDCGTLEDFINRYIREAKSTPEAFAWHVLSSLVSALCMCHYGLSDAQSLITVQPWATLYHFDVQPGNIWLSSQDTAYPRVVLGNFSCVSSRVEVESGEAHNAIQRYGTSAWLPPEAHPNQHFAAILGKCTDIWQAGAVIQAMCYLIRIPDMTLAERPCGSRYSFTLNNIISCCMNWDWANRPTAVDLMREIERGRHTLRWKADGQSRYQDRR</sequence>
<evidence type="ECO:0000256" key="7">
    <source>
        <dbReference type="ARBA" id="ARBA00047899"/>
    </source>
</evidence>
<name>A0A6A6CVN5_ZASCE</name>
<evidence type="ECO:0000256" key="2">
    <source>
        <dbReference type="ARBA" id="ARBA00022527"/>
    </source>
</evidence>
<evidence type="ECO:0000313" key="12">
    <source>
        <dbReference type="Proteomes" id="UP000799537"/>
    </source>
</evidence>
<organism evidence="11 12">
    <name type="scientific">Zasmidium cellare ATCC 36951</name>
    <dbReference type="NCBI Taxonomy" id="1080233"/>
    <lineage>
        <taxon>Eukaryota</taxon>
        <taxon>Fungi</taxon>
        <taxon>Dikarya</taxon>
        <taxon>Ascomycota</taxon>
        <taxon>Pezizomycotina</taxon>
        <taxon>Dothideomycetes</taxon>
        <taxon>Dothideomycetidae</taxon>
        <taxon>Mycosphaerellales</taxon>
        <taxon>Mycosphaerellaceae</taxon>
        <taxon>Zasmidium</taxon>
    </lineage>
</organism>
<comment type="catalytic activity">
    <reaction evidence="8">
        <text>L-seryl-[protein] + ATP = O-phospho-L-seryl-[protein] + ADP + H(+)</text>
        <dbReference type="Rhea" id="RHEA:17989"/>
        <dbReference type="Rhea" id="RHEA-COMP:9863"/>
        <dbReference type="Rhea" id="RHEA-COMP:11604"/>
        <dbReference type="ChEBI" id="CHEBI:15378"/>
        <dbReference type="ChEBI" id="CHEBI:29999"/>
        <dbReference type="ChEBI" id="CHEBI:30616"/>
        <dbReference type="ChEBI" id="CHEBI:83421"/>
        <dbReference type="ChEBI" id="CHEBI:456216"/>
        <dbReference type="EC" id="2.7.11.1"/>
    </reaction>
</comment>
<dbReference type="GO" id="GO:0004674">
    <property type="term" value="F:protein serine/threonine kinase activity"/>
    <property type="evidence" value="ECO:0007669"/>
    <property type="project" value="UniProtKB-KW"/>
</dbReference>
<evidence type="ECO:0000256" key="1">
    <source>
        <dbReference type="ARBA" id="ARBA00012513"/>
    </source>
</evidence>
<comment type="catalytic activity">
    <reaction evidence="7">
        <text>L-threonyl-[protein] + ATP = O-phospho-L-threonyl-[protein] + ADP + H(+)</text>
        <dbReference type="Rhea" id="RHEA:46608"/>
        <dbReference type="Rhea" id="RHEA-COMP:11060"/>
        <dbReference type="Rhea" id="RHEA-COMP:11605"/>
        <dbReference type="ChEBI" id="CHEBI:15378"/>
        <dbReference type="ChEBI" id="CHEBI:30013"/>
        <dbReference type="ChEBI" id="CHEBI:30616"/>
        <dbReference type="ChEBI" id="CHEBI:61977"/>
        <dbReference type="ChEBI" id="CHEBI:456216"/>
        <dbReference type="EC" id="2.7.11.1"/>
    </reaction>
</comment>
<dbReference type="GeneID" id="54557721"/>
<keyword evidence="5" id="KW-0418">Kinase</keyword>
<dbReference type="InterPro" id="IPR050660">
    <property type="entry name" value="NEK_Ser/Thr_kinase"/>
</dbReference>
<dbReference type="SUPFAM" id="SSF56112">
    <property type="entry name" value="Protein kinase-like (PK-like)"/>
    <property type="match status" value="1"/>
</dbReference>
<dbReference type="Pfam" id="PF00069">
    <property type="entry name" value="Pkinase"/>
    <property type="match status" value="1"/>
</dbReference>
<evidence type="ECO:0000256" key="4">
    <source>
        <dbReference type="ARBA" id="ARBA00022741"/>
    </source>
</evidence>
<dbReference type="Gene3D" id="1.10.510.10">
    <property type="entry name" value="Transferase(Phosphotransferase) domain 1"/>
    <property type="match status" value="1"/>
</dbReference>
<feature type="region of interest" description="Disordered" evidence="9">
    <location>
        <begin position="1"/>
        <end position="26"/>
    </location>
</feature>
<dbReference type="InterPro" id="IPR000719">
    <property type="entry name" value="Prot_kinase_dom"/>
</dbReference>
<dbReference type="GO" id="GO:0005634">
    <property type="term" value="C:nucleus"/>
    <property type="evidence" value="ECO:0007669"/>
    <property type="project" value="TreeGrafter"/>
</dbReference>
<accession>A0A6A6CVN5</accession>
<keyword evidence="4" id="KW-0547">Nucleotide-binding</keyword>
<dbReference type="PROSITE" id="PS50011">
    <property type="entry name" value="PROTEIN_KINASE_DOM"/>
    <property type="match status" value="1"/>
</dbReference>
<dbReference type="RefSeq" id="XP_033672093.1">
    <property type="nucleotide sequence ID" value="XM_033804449.1"/>
</dbReference>
<evidence type="ECO:0000259" key="10">
    <source>
        <dbReference type="PROSITE" id="PS50011"/>
    </source>
</evidence>
<keyword evidence="3" id="KW-0808">Transferase</keyword>
<dbReference type="EMBL" id="ML993583">
    <property type="protein sequence ID" value="KAF2171204.1"/>
    <property type="molecule type" value="Genomic_DNA"/>
</dbReference>
<keyword evidence="6" id="KW-0067">ATP-binding</keyword>
<protein>
    <recommendedName>
        <fullName evidence="1">non-specific serine/threonine protein kinase</fullName>
        <ecNumber evidence="1">2.7.11.1</ecNumber>
    </recommendedName>
</protein>
<evidence type="ECO:0000256" key="6">
    <source>
        <dbReference type="ARBA" id="ARBA00022840"/>
    </source>
</evidence>
<dbReference type="OrthoDB" id="310217at2759"/>
<proteinExistence type="predicted"/>
<keyword evidence="12" id="KW-1185">Reference proteome</keyword>
<gene>
    <name evidence="11" type="ORF">M409DRAFT_18321</name>
</gene>
<dbReference type="GO" id="GO:0005524">
    <property type="term" value="F:ATP binding"/>
    <property type="evidence" value="ECO:0007669"/>
    <property type="project" value="UniProtKB-KW"/>
</dbReference>
<dbReference type="InterPro" id="IPR011009">
    <property type="entry name" value="Kinase-like_dom_sf"/>
</dbReference>
<evidence type="ECO:0000256" key="3">
    <source>
        <dbReference type="ARBA" id="ARBA00022679"/>
    </source>
</evidence>